<organism evidence="1 2">
    <name type="scientific">Araneus ventricosus</name>
    <name type="common">Orbweaver spider</name>
    <name type="synonym">Epeira ventricosa</name>
    <dbReference type="NCBI Taxonomy" id="182803"/>
    <lineage>
        <taxon>Eukaryota</taxon>
        <taxon>Metazoa</taxon>
        <taxon>Ecdysozoa</taxon>
        <taxon>Arthropoda</taxon>
        <taxon>Chelicerata</taxon>
        <taxon>Arachnida</taxon>
        <taxon>Araneae</taxon>
        <taxon>Araneomorphae</taxon>
        <taxon>Entelegynae</taxon>
        <taxon>Araneoidea</taxon>
        <taxon>Araneidae</taxon>
        <taxon>Araneus</taxon>
    </lineage>
</organism>
<comment type="caution">
    <text evidence="1">The sequence shown here is derived from an EMBL/GenBank/DDBJ whole genome shotgun (WGS) entry which is preliminary data.</text>
</comment>
<dbReference type="AlphaFoldDB" id="A0A4Y2E3P5"/>
<keyword evidence="2" id="KW-1185">Reference proteome</keyword>
<evidence type="ECO:0000313" key="1">
    <source>
        <dbReference type="EMBL" id="GBM23770.1"/>
    </source>
</evidence>
<proteinExistence type="predicted"/>
<protein>
    <recommendedName>
        <fullName evidence="3">ATP-dependent DNA helicase</fullName>
    </recommendedName>
</protein>
<name>A0A4Y2E3P5_ARAVE</name>
<evidence type="ECO:0008006" key="3">
    <source>
        <dbReference type="Google" id="ProtNLM"/>
    </source>
</evidence>
<accession>A0A4Y2E3P5</accession>
<evidence type="ECO:0000313" key="2">
    <source>
        <dbReference type="Proteomes" id="UP000499080"/>
    </source>
</evidence>
<gene>
    <name evidence="1" type="ORF">AVEN_271131_1</name>
</gene>
<dbReference type="Proteomes" id="UP000499080">
    <property type="component" value="Unassembled WGS sequence"/>
</dbReference>
<sequence>MLQFGLPVSTRQAHHTLDRDLLREANYDINILQHMVETNKPRLKEDQRTAFEAVMNFIAERNGDILFLDAPGGT</sequence>
<dbReference type="OrthoDB" id="1728974at2759"/>
<reference evidence="1 2" key="1">
    <citation type="journal article" date="2019" name="Sci. Rep.">
        <title>Orb-weaving spider Araneus ventricosus genome elucidates the spidroin gene catalogue.</title>
        <authorList>
            <person name="Kono N."/>
            <person name="Nakamura H."/>
            <person name="Ohtoshi R."/>
            <person name="Moran D.A.P."/>
            <person name="Shinohara A."/>
            <person name="Yoshida Y."/>
            <person name="Fujiwara M."/>
            <person name="Mori M."/>
            <person name="Tomita M."/>
            <person name="Arakawa K."/>
        </authorList>
    </citation>
    <scope>NUCLEOTIDE SEQUENCE [LARGE SCALE GENOMIC DNA]</scope>
</reference>
<dbReference type="EMBL" id="BGPR01000503">
    <property type="protein sequence ID" value="GBM23770.1"/>
    <property type="molecule type" value="Genomic_DNA"/>
</dbReference>